<name>A0ACC1K0Y0_9FUNG</name>
<accession>A0ACC1K0Y0</accession>
<gene>
    <name evidence="1" type="ORF">GGI18_005085</name>
</gene>
<protein>
    <submittedName>
        <fullName evidence="1">Uncharacterized protein</fullName>
    </submittedName>
</protein>
<keyword evidence="2" id="KW-1185">Reference proteome</keyword>
<dbReference type="Proteomes" id="UP001140066">
    <property type="component" value="Unassembled WGS sequence"/>
</dbReference>
<evidence type="ECO:0000313" key="2">
    <source>
        <dbReference type="Proteomes" id="UP001140066"/>
    </source>
</evidence>
<evidence type="ECO:0000313" key="1">
    <source>
        <dbReference type="EMBL" id="KAJ2771159.1"/>
    </source>
</evidence>
<reference evidence="1" key="1">
    <citation type="submission" date="2022-07" db="EMBL/GenBank/DDBJ databases">
        <title>Phylogenomic reconstructions and comparative analyses of Kickxellomycotina fungi.</title>
        <authorList>
            <person name="Reynolds N.K."/>
            <person name="Stajich J.E."/>
            <person name="Barry K."/>
            <person name="Grigoriev I.V."/>
            <person name="Crous P."/>
            <person name="Smith M.E."/>
        </authorList>
    </citation>
    <scope>NUCLEOTIDE SEQUENCE</scope>
    <source>
        <strain evidence="1">BCRC 34191</strain>
    </source>
</reference>
<comment type="caution">
    <text evidence="1">The sequence shown here is derived from an EMBL/GenBank/DDBJ whole genome shotgun (WGS) entry which is preliminary data.</text>
</comment>
<feature type="non-terminal residue" evidence="1">
    <location>
        <position position="62"/>
    </location>
</feature>
<organism evidence="1 2">
    <name type="scientific">Coemansia linderi</name>
    <dbReference type="NCBI Taxonomy" id="2663919"/>
    <lineage>
        <taxon>Eukaryota</taxon>
        <taxon>Fungi</taxon>
        <taxon>Fungi incertae sedis</taxon>
        <taxon>Zoopagomycota</taxon>
        <taxon>Kickxellomycotina</taxon>
        <taxon>Kickxellomycetes</taxon>
        <taxon>Kickxellales</taxon>
        <taxon>Kickxellaceae</taxon>
        <taxon>Coemansia</taxon>
    </lineage>
</organism>
<sequence>MPRVTKERTKYHAPKAAPATKPVTDAGNIVSAPVPLTDKASEKKDVAQPLKSKRAKRADRHQ</sequence>
<dbReference type="EMBL" id="JANBUK010002669">
    <property type="protein sequence ID" value="KAJ2771159.1"/>
    <property type="molecule type" value="Genomic_DNA"/>
</dbReference>
<proteinExistence type="predicted"/>